<keyword evidence="3" id="KW-1185">Reference proteome</keyword>
<dbReference type="AlphaFoldDB" id="A0A0S4JH20"/>
<proteinExistence type="predicted"/>
<feature type="region of interest" description="Disordered" evidence="1">
    <location>
        <begin position="23"/>
        <end position="45"/>
    </location>
</feature>
<protein>
    <submittedName>
        <fullName evidence="2">Uncharacterized protein</fullName>
    </submittedName>
</protein>
<evidence type="ECO:0000256" key="1">
    <source>
        <dbReference type="SAM" id="MobiDB-lite"/>
    </source>
</evidence>
<dbReference type="EMBL" id="CYKH01001734">
    <property type="protein sequence ID" value="CUG89405.1"/>
    <property type="molecule type" value="Genomic_DNA"/>
</dbReference>
<organism evidence="2 3">
    <name type="scientific">Bodo saltans</name>
    <name type="common">Flagellated protozoan</name>
    <dbReference type="NCBI Taxonomy" id="75058"/>
    <lineage>
        <taxon>Eukaryota</taxon>
        <taxon>Discoba</taxon>
        <taxon>Euglenozoa</taxon>
        <taxon>Kinetoplastea</taxon>
        <taxon>Metakinetoplastina</taxon>
        <taxon>Eubodonida</taxon>
        <taxon>Bodonidae</taxon>
        <taxon>Bodo</taxon>
    </lineage>
</organism>
<sequence>MYYGMWGFFPPLLPDVAYTTPQKLPPLSTGRRRTTTTTPAEWSMC</sequence>
<name>A0A0S4JH20_BODSA</name>
<evidence type="ECO:0000313" key="2">
    <source>
        <dbReference type="EMBL" id="CUG89405.1"/>
    </source>
</evidence>
<evidence type="ECO:0000313" key="3">
    <source>
        <dbReference type="Proteomes" id="UP000051952"/>
    </source>
</evidence>
<gene>
    <name evidence="2" type="ORF">BSAL_20885</name>
</gene>
<dbReference type="VEuPathDB" id="TriTrypDB:BSAL_20885"/>
<reference evidence="3" key="1">
    <citation type="submission" date="2015-09" db="EMBL/GenBank/DDBJ databases">
        <authorList>
            <consortium name="Pathogen Informatics"/>
        </authorList>
    </citation>
    <scope>NUCLEOTIDE SEQUENCE [LARGE SCALE GENOMIC DNA]</scope>
    <source>
        <strain evidence="3">Lake Konstanz</strain>
    </source>
</reference>
<accession>A0A0S4JH20</accession>
<dbReference type="Proteomes" id="UP000051952">
    <property type="component" value="Unassembled WGS sequence"/>
</dbReference>